<comment type="caution">
    <text evidence="2">The sequence shown here is derived from an EMBL/GenBank/DDBJ whole genome shotgun (WGS) entry which is preliminary data.</text>
</comment>
<evidence type="ECO:0000259" key="1">
    <source>
        <dbReference type="Pfam" id="PF12017"/>
    </source>
</evidence>
<feature type="domain" description="THAP9-like helix-turn-helix" evidence="1">
    <location>
        <begin position="22"/>
        <end position="74"/>
    </location>
</feature>
<dbReference type="AlphaFoldDB" id="A0AAD7X128"/>
<gene>
    <name evidence="2" type="ORF">AAFF_G00383450</name>
</gene>
<evidence type="ECO:0000313" key="2">
    <source>
        <dbReference type="EMBL" id="KAJ8416323.1"/>
    </source>
</evidence>
<name>A0AAD7X128_9TELE</name>
<dbReference type="Pfam" id="PF12017">
    <property type="entry name" value="Tnp_P_element"/>
    <property type="match status" value="1"/>
</dbReference>
<accession>A0AAD7X128</accession>
<dbReference type="EMBL" id="JAINUG010000007">
    <property type="protein sequence ID" value="KAJ8416323.1"/>
    <property type="molecule type" value="Genomic_DNA"/>
</dbReference>
<sequence length="75" mass="8880">MDREQENTDVSDENTAKFINLDIPVELLKKEDRVFTPAQREFALTLHLHGPNAYSYLRDTMHIPLPHPHTLQRWK</sequence>
<protein>
    <recommendedName>
        <fullName evidence="1">THAP9-like helix-turn-helix domain-containing protein</fullName>
    </recommendedName>
</protein>
<keyword evidence="3" id="KW-1185">Reference proteome</keyword>
<reference evidence="2" key="1">
    <citation type="journal article" date="2023" name="Science">
        <title>Genome structures resolve the early diversification of teleost fishes.</title>
        <authorList>
            <person name="Parey E."/>
            <person name="Louis A."/>
            <person name="Montfort J."/>
            <person name="Bouchez O."/>
            <person name="Roques C."/>
            <person name="Iampietro C."/>
            <person name="Lluch J."/>
            <person name="Castinel A."/>
            <person name="Donnadieu C."/>
            <person name="Desvignes T."/>
            <person name="Floi Bucao C."/>
            <person name="Jouanno E."/>
            <person name="Wen M."/>
            <person name="Mejri S."/>
            <person name="Dirks R."/>
            <person name="Jansen H."/>
            <person name="Henkel C."/>
            <person name="Chen W.J."/>
            <person name="Zahm M."/>
            <person name="Cabau C."/>
            <person name="Klopp C."/>
            <person name="Thompson A.W."/>
            <person name="Robinson-Rechavi M."/>
            <person name="Braasch I."/>
            <person name="Lecointre G."/>
            <person name="Bobe J."/>
            <person name="Postlethwait J.H."/>
            <person name="Berthelot C."/>
            <person name="Roest Crollius H."/>
            <person name="Guiguen Y."/>
        </authorList>
    </citation>
    <scope>NUCLEOTIDE SEQUENCE</scope>
    <source>
        <strain evidence="2">NC1722</strain>
    </source>
</reference>
<organism evidence="2 3">
    <name type="scientific">Aldrovandia affinis</name>
    <dbReference type="NCBI Taxonomy" id="143900"/>
    <lineage>
        <taxon>Eukaryota</taxon>
        <taxon>Metazoa</taxon>
        <taxon>Chordata</taxon>
        <taxon>Craniata</taxon>
        <taxon>Vertebrata</taxon>
        <taxon>Euteleostomi</taxon>
        <taxon>Actinopterygii</taxon>
        <taxon>Neopterygii</taxon>
        <taxon>Teleostei</taxon>
        <taxon>Notacanthiformes</taxon>
        <taxon>Halosauridae</taxon>
        <taxon>Aldrovandia</taxon>
    </lineage>
</organism>
<dbReference type="Proteomes" id="UP001221898">
    <property type="component" value="Unassembled WGS sequence"/>
</dbReference>
<evidence type="ECO:0000313" key="3">
    <source>
        <dbReference type="Proteomes" id="UP001221898"/>
    </source>
</evidence>
<dbReference type="InterPro" id="IPR021896">
    <property type="entry name" value="THAP9-like_HTH"/>
</dbReference>
<proteinExistence type="predicted"/>